<dbReference type="EMBL" id="FOBF01000008">
    <property type="protein sequence ID" value="SEL92338.1"/>
    <property type="molecule type" value="Genomic_DNA"/>
</dbReference>
<dbReference type="Proteomes" id="UP000198953">
    <property type="component" value="Unassembled WGS sequence"/>
</dbReference>
<name>A0A1H7U6Q3_9ACTN</name>
<keyword evidence="2" id="KW-1185">Reference proteome</keyword>
<proteinExistence type="predicted"/>
<gene>
    <name evidence="1" type="ORF">SAMN05660976_03679</name>
</gene>
<accession>A0A1H7U6Q3</accession>
<evidence type="ECO:0008006" key="3">
    <source>
        <dbReference type="Google" id="ProtNLM"/>
    </source>
</evidence>
<reference evidence="1 2" key="1">
    <citation type="submission" date="2016-10" db="EMBL/GenBank/DDBJ databases">
        <authorList>
            <person name="de Groot N.N."/>
        </authorList>
    </citation>
    <scope>NUCLEOTIDE SEQUENCE [LARGE SCALE GENOMIC DNA]</scope>
    <source>
        <strain evidence="1 2">DSM 43357</strain>
    </source>
</reference>
<dbReference type="RefSeq" id="WP_091101701.1">
    <property type="nucleotide sequence ID" value="NZ_FOBF01000008.1"/>
</dbReference>
<dbReference type="OrthoDB" id="3541878at2"/>
<dbReference type="AlphaFoldDB" id="A0A1H7U6Q3"/>
<evidence type="ECO:0000313" key="1">
    <source>
        <dbReference type="EMBL" id="SEL92338.1"/>
    </source>
</evidence>
<sequence length="99" mass="10776">MSGYYVRAQSLRDQAVAYDKHAVDVTDVRNTLRAAFDRDRSSLGNDEYGAELAKKLPGIESGIFDGFKAFIDELEGIATGLRANAGNYERADSPGSRDA</sequence>
<organism evidence="1 2">
    <name type="scientific">Nonomuraea pusilla</name>
    <dbReference type="NCBI Taxonomy" id="46177"/>
    <lineage>
        <taxon>Bacteria</taxon>
        <taxon>Bacillati</taxon>
        <taxon>Actinomycetota</taxon>
        <taxon>Actinomycetes</taxon>
        <taxon>Streptosporangiales</taxon>
        <taxon>Streptosporangiaceae</taxon>
        <taxon>Nonomuraea</taxon>
    </lineage>
</organism>
<dbReference type="STRING" id="46177.SAMN05660976_03679"/>
<dbReference type="Gene3D" id="1.10.287.1060">
    <property type="entry name" value="ESAT-6-like"/>
    <property type="match status" value="1"/>
</dbReference>
<evidence type="ECO:0000313" key="2">
    <source>
        <dbReference type="Proteomes" id="UP000198953"/>
    </source>
</evidence>
<protein>
    <recommendedName>
        <fullName evidence="3">Excreted virulence factor EspC, type VII ESX diderm</fullName>
    </recommendedName>
</protein>